<dbReference type="EMBL" id="RWIS01000007">
    <property type="protein sequence ID" value="RSK32370.1"/>
    <property type="molecule type" value="Genomic_DNA"/>
</dbReference>
<dbReference type="OrthoDB" id="9814548at2"/>
<comment type="similarity">
    <text evidence="2 6">Belongs to the FKBP-type PPIase family.</text>
</comment>
<evidence type="ECO:0000256" key="6">
    <source>
        <dbReference type="RuleBase" id="RU003915"/>
    </source>
</evidence>
<dbReference type="Proteomes" id="UP000280066">
    <property type="component" value="Unassembled WGS sequence"/>
</dbReference>
<keyword evidence="3 5" id="KW-0697">Rotamase</keyword>
<protein>
    <recommendedName>
        <fullName evidence="6">Peptidyl-prolyl cis-trans isomerase</fullName>
        <ecNumber evidence="6">5.2.1.8</ecNumber>
    </recommendedName>
</protein>
<dbReference type="Gene3D" id="3.10.50.40">
    <property type="match status" value="1"/>
</dbReference>
<keyword evidence="9" id="KW-1185">Reference proteome</keyword>
<evidence type="ECO:0000256" key="3">
    <source>
        <dbReference type="ARBA" id="ARBA00023110"/>
    </source>
</evidence>
<dbReference type="GO" id="GO:0003755">
    <property type="term" value="F:peptidyl-prolyl cis-trans isomerase activity"/>
    <property type="evidence" value="ECO:0007669"/>
    <property type="project" value="UniProtKB-UniRule"/>
</dbReference>
<dbReference type="Pfam" id="PF00254">
    <property type="entry name" value="FKBP_C"/>
    <property type="match status" value="1"/>
</dbReference>
<dbReference type="AlphaFoldDB" id="A0A3R9PAR3"/>
<comment type="catalytic activity">
    <reaction evidence="1 5 6">
        <text>[protein]-peptidylproline (omega=180) = [protein]-peptidylproline (omega=0)</text>
        <dbReference type="Rhea" id="RHEA:16237"/>
        <dbReference type="Rhea" id="RHEA-COMP:10747"/>
        <dbReference type="Rhea" id="RHEA-COMP:10748"/>
        <dbReference type="ChEBI" id="CHEBI:83833"/>
        <dbReference type="ChEBI" id="CHEBI:83834"/>
        <dbReference type="EC" id="5.2.1.8"/>
    </reaction>
</comment>
<evidence type="ECO:0000313" key="8">
    <source>
        <dbReference type="EMBL" id="RSK32370.1"/>
    </source>
</evidence>
<name>A0A3R9PAR3_9BACT</name>
<proteinExistence type="inferred from homology"/>
<evidence type="ECO:0000256" key="2">
    <source>
        <dbReference type="ARBA" id="ARBA00006577"/>
    </source>
</evidence>
<dbReference type="EC" id="5.2.1.8" evidence="6"/>
<gene>
    <name evidence="8" type="ORF">EI290_11595</name>
</gene>
<evidence type="ECO:0000256" key="1">
    <source>
        <dbReference type="ARBA" id="ARBA00000971"/>
    </source>
</evidence>
<dbReference type="InterPro" id="IPR001179">
    <property type="entry name" value="PPIase_FKBP_dom"/>
</dbReference>
<accession>A0A3R9PAR3</accession>
<evidence type="ECO:0000256" key="4">
    <source>
        <dbReference type="ARBA" id="ARBA00023235"/>
    </source>
</evidence>
<organism evidence="8 9">
    <name type="scientific">Hymenobacter metallilatus</name>
    <dbReference type="NCBI Taxonomy" id="2493666"/>
    <lineage>
        <taxon>Bacteria</taxon>
        <taxon>Pseudomonadati</taxon>
        <taxon>Bacteroidota</taxon>
        <taxon>Cytophagia</taxon>
        <taxon>Cytophagales</taxon>
        <taxon>Hymenobacteraceae</taxon>
        <taxon>Hymenobacter</taxon>
    </lineage>
</organism>
<comment type="caution">
    <text evidence="8">The sequence shown here is derived from an EMBL/GenBank/DDBJ whole genome shotgun (WGS) entry which is preliminary data.</text>
</comment>
<reference evidence="8 9" key="1">
    <citation type="submission" date="2018-12" db="EMBL/GenBank/DDBJ databases">
        <authorList>
            <person name="Feng G."/>
            <person name="Zhu H."/>
        </authorList>
    </citation>
    <scope>NUCLEOTIDE SEQUENCE [LARGE SCALE GENOMIC DNA]</scope>
    <source>
        <strain evidence="8 9">9PBR-2</strain>
    </source>
</reference>
<feature type="domain" description="PPIase FKBP-type" evidence="7">
    <location>
        <begin position="118"/>
        <end position="212"/>
    </location>
</feature>
<keyword evidence="4 5" id="KW-0413">Isomerase</keyword>
<evidence type="ECO:0000256" key="5">
    <source>
        <dbReference type="PROSITE-ProRule" id="PRU00277"/>
    </source>
</evidence>
<dbReference type="SUPFAM" id="SSF54534">
    <property type="entry name" value="FKBP-like"/>
    <property type="match status" value="1"/>
</dbReference>
<evidence type="ECO:0000313" key="9">
    <source>
        <dbReference type="Proteomes" id="UP000280066"/>
    </source>
</evidence>
<evidence type="ECO:0000259" key="7">
    <source>
        <dbReference type="PROSITE" id="PS50059"/>
    </source>
</evidence>
<dbReference type="InterPro" id="IPR046357">
    <property type="entry name" value="PPIase_dom_sf"/>
</dbReference>
<dbReference type="PANTHER" id="PTHR43811:SF19">
    <property type="entry name" value="39 KDA FK506-BINDING NUCLEAR PROTEIN"/>
    <property type="match status" value="1"/>
</dbReference>
<sequence length="212" mass="23374">MPRSQPTRYCVSMWRWLILSNFTWQCPVPAVPVMKKTSLILSLLAFSLAATPALTSCNSDTIYEQQAKLVEAQKKTDDATIQAYLTRNSLTNYTRLESGIYLVPITDGPTANPLIKAGQKVTTNYVGKFIDETNEGVVFDASSNNRTTCGCFSFYNGSNGAIEGWSRATVQMRKGDRKLVLIPSYLAYGANGYGTISANTPLLFDLEILNVE</sequence>
<dbReference type="PROSITE" id="PS50059">
    <property type="entry name" value="FKBP_PPIASE"/>
    <property type="match status" value="1"/>
</dbReference>
<dbReference type="PANTHER" id="PTHR43811">
    <property type="entry name" value="FKBP-TYPE PEPTIDYL-PROLYL CIS-TRANS ISOMERASE FKPA"/>
    <property type="match status" value="1"/>
</dbReference>